<feature type="compositionally biased region" description="Basic and acidic residues" evidence="1">
    <location>
        <begin position="87"/>
        <end position="100"/>
    </location>
</feature>
<dbReference type="EMBL" id="JBEWTB010000002">
    <property type="protein sequence ID" value="MET4757525.1"/>
    <property type="molecule type" value="Genomic_DNA"/>
</dbReference>
<proteinExistence type="predicted"/>
<sequence>MISIVYHGRPCKQRFSLLQVIRSSLCCLFAWGWVTGSAVADPIYHLSGQVSSDRADQTEDNAEPDYGVPILRIDDSRWFDITIDLPDHPETAQEVEEQRNRNAQSRKSGKPETPTFFPDANDITEGIRLRFHYRFN</sequence>
<dbReference type="RefSeq" id="WP_354007675.1">
    <property type="nucleotide sequence ID" value="NZ_JBEWTA010000001.1"/>
</dbReference>
<protein>
    <submittedName>
        <fullName evidence="2">Uncharacterized protein</fullName>
    </submittedName>
</protein>
<evidence type="ECO:0000313" key="3">
    <source>
        <dbReference type="Proteomes" id="UP001549366"/>
    </source>
</evidence>
<organism evidence="2 3">
    <name type="scientific">Endozoicomonas lisbonensis</name>
    <dbReference type="NCBI Taxonomy" id="3120522"/>
    <lineage>
        <taxon>Bacteria</taxon>
        <taxon>Pseudomonadati</taxon>
        <taxon>Pseudomonadota</taxon>
        <taxon>Gammaproteobacteria</taxon>
        <taxon>Oceanospirillales</taxon>
        <taxon>Endozoicomonadaceae</taxon>
        <taxon>Endozoicomonas</taxon>
    </lineage>
</organism>
<name>A0ABV2SID2_9GAMM</name>
<feature type="region of interest" description="Disordered" evidence="1">
    <location>
        <begin position="87"/>
        <end position="120"/>
    </location>
</feature>
<keyword evidence="3" id="KW-1185">Reference proteome</keyword>
<comment type="caution">
    <text evidence="2">The sequence shown here is derived from an EMBL/GenBank/DDBJ whole genome shotgun (WGS) entry which is preliminary data.</text>
</comment>
<dbReference type="Proteomes" id="UP001549366">
    <property type="component" value="Unassembled WGS sequence"/>
</dbReference>
<reference evidence="2 3" key="1">
    <citation type="submission" date="2024-06" db="EMBL/GenBank/DDBJ databases">
        <title>Genomic Encyclopedia of Type Strains, Phase V (KMG-V): Genome sequencing to study the core and pangenomes of soil and plant-associated prokaryotes.</title>
        <authorList>
            <person name="Whitman W."/>
        </authorList>
    </citation>
    <scope>NUCLEOTIDE SEQUENCE [LARGE SCALE GENOMIC DNA]</scope>
    <source>
        <strain evidence="2 3">NE40</strain>
    </source>
</reference>
<evidence type="ECO:0000313" key="2">
    <source>
        <dbReference type="EMBL" id="MET4757525.1"/>
    </source>
</evidence>
<gene>
    <name evidence="2" type="ORF">V5J35_002717</name>
</gene>
<evidence type="ECO:0000256" key="1">
    <source>
        <dbReference type="SAM" id="MobiDB-lite"/>
    </source>
</evidence>
<accession>A0ABV2SID2</accession>